<dbReference type="SUPFAM" id="SSF53335">
    <property type="entry name" value="S-adenosyl-L-methionine-dependent methyltransferases"/>
    <property type="match status" value="1"/>
</dbReference>
<reference evidence="1 2" key="1">
    <citation type="submission" date="2019-08" db="EMBL/GenBank/DDBJ databases">
        <title>Genomes of Antarctic Bizionia species.</title>
        <authorList>
            <person name="Bowman J.P."/>
        </authorList>
    </citation>
    <scope>NUCLEOTIDE SEQUENCE [LARGE SCALE GENOMIC DNA]</scope>
    <source>
        <strain evidence="1 2">APA-1</strain>
    </source>
</reference>
<sequence length="224" mass="25379">MKPEKNSKANKKPWPTQAAMEQVYNMKLWGSNMSRFYSGDGSHLPELVNPYIVAVTTFLKSFENPLTVVDLGCGDFNIGKNFVKHTNKFVAVDIVPDLIIHNIEKFKADNLEFHCLDLAKDTLPHGDCAILRQVLQHVSNAEVLSILEKLNTYKYVIVTEHIPEGTFETNKDIISGQGIRLKKRSGINLLEPPFNLTVKDDRQLLSIPLEHGKGLIITTLYRFF</sequence>
<gene>
    <name evidence="1" type="ORF">ES675_07085</name>
</gene>
<dbReference type="AlphaFoldDB" id="A0A5D0QZ85"/>
<protein>
    <submittedName>
        <fullName evidence="1">Class I SAM-dependent methyltransferase</fullName>
    </submittedName>
</protein>
<name>A0A5D0QZ85_9FLAO</name>
<keyword evidence="2" id="KW-1185">Reference proteome</keyword>
<dbReference type="Gene3D" id="3.40.50.150">
    <property type="entry name" value="Vaccinia Virus protein VP39"/>
    <property type="match status" value="1"/>
</dbReference>
<dbReference type="GO" id="GO:0032259">
    <property type="term" value="P:methylation"/>
    <property type="evidence" value="ECO:0007669"/>
    <property type="project" value="UniProtKB-KW"/>
</dbReference>
<keyword evidence="1" id="KW-0489">Methyltransferase</keyword>
<dbReference type="GO" id="GO:0008168">
    <property type="term" value="F:methyltransferase activity"/>
    <property type="evidence" value="ECO:0007669"/>
    <property type="project" value="UniProtKB-KW"/>
</dbReference>
<accession>A0A5D0QZ85</accession>
<dbReference type="EMBL" id="VSKL01000002">
    <property type="protein sequence ID" value="TYB73788.1"/>
    <property type="molecule type" value="Genomic_DNA"/>
</dbReference>
<keyword evidence="1" id="KW-0808">Transferase</keyword>
<dbReference type="RefSeq" id="WP_066250037.1">
    <property type="nucleotide sequence ID" value="NZ_VSKL01000002.1"/>
</dbReference>
<comment type="caution">
    <text evidence="1">The sequence shown here is derived from an EMBL/GenBank/DDBJ whole genome shotgun (WGS) entry which is preliminary data.</text>
</comment>
<dbReference type="InterPro" id="IPR029063">
    <property type="entry name" value="SAM-dependent_MTases_sf"/>
</dbReference>
<dbReference type="OrthoDB" id="20930at2"/>
<proteinExistence type="predicted"/>
<dbReference type="Proteomes" id="UP000324358">
    <property type="component" value="Unassembled WGS sequence"/>
</dbReference>
<evidence type="ECO:0000313" key="1">
    <source>
        <dbReference type="EMBL" id="TYB73788.1"/>
    </source>
</evidence>
<evidence type="ECO:0000313" key="2">
    <source>
        <dbReference type="Proteomes" id="UP000324358"/>
    </source>
</evidence>
<organism evidence="1 2">
    <name type="scientific">Bizionia algoritergicola</name>
    <dbReference type="NCBI Taxonomy" id="291187"/>
    <lineage>
        <taxon>Bacteria</taxon>
        <taxon>Pseudomonadati</taxon>
        <taxon>Bacteroidota</taxon>
        <taxon>Flavobacteriia</taxon>
        <taxon>Flavobacteriales</taxon>
        <taxon>Flavobacteriaceae</taxon>
        <taxon>Bizionia</taxon>
    </lineage>
</organism>